<feature type="compositionally biased region" description="Basic and acidic residues" evidence="1">
    <location>
        <begin position="156"/>
        <end position="170"/>
    </location>
</feature>
<dbReference type="AlphaFoldDB" id="A0A0G4GGL1"/>
<dbReference type="EMBL" id="CDMZ01001192">
    <property type="protein sequence ID" value="CEM28762.1"/>
    <property type="molecule type" value="Genomic_DNA"/>
</dbReference>
<dbReference type="PhylomeDB" id="A0A0G4GGL1"/>
<accession>A0A0G4GGL1</accession>
<protein>
    <submittedName>
        <fullName evidence="2">Uncharacterized protein</fullName>
    </submittedName>
</protein>
<feature type="compositionally biased region" description="Acidic residues" evidence="1">
    <location>
        <begin position="171"/>
        <end position="180"/>
    </location>
</feature>
<reference evidence="2" key="1">
    <citation type="submission" date="2014-11" db="EMBL/GenBank/DDBJ databases">
        <authorList>
            <person name="Otto D Thomas"/>
            <person name="Naeem Raeece"/>
        </authorList>
    </citation>
    <scope>NUCLEOTIDE SEQUENCE</scope>
</reference>
<gene>
    <name evidence="2" type="ORF">Cvel_4681</name>
</gene>
<name>A0A0G4GGL1_9ALVE</name>
<feature type="compositionally biased region" description="Basic and acidic residues" evidence="1">
    <location>
        <begin position="181"/>
        <end position="190"/>
    </location>
</feature>
<proteinExistence type="predicted"/>
<feature type="region of interest" description="Disordered" evidence="1">
    <location>
        <begin position="151"/>
        <end position="222"/>
    </location>
</feature>
<organism evidence="2">
    <name type="scientific">Chromera velia CCMP2878</name>
    <dbReference type="NCBI Taxonomy" id="1169474"/>
    <lineage>
        <taxon>Eukaryota</taxon>
        <taxon>Sar</taxon>
        <taxon>Alveolata</taxon>
        <taxon>Colpodellida</taxon>
        <taxon>Chromeraceae</taxon>
        <taxon>Chromera</taxon>
    </lineage>
</organism>
<evidence type="ECO:0000256" key="1">
    <source>
        <dbReference type="SAM" id="MobiDB-lite"/>
    </source>
</evidence>
<evidence type="ECO:0000313" key="2">
    <source>
        <dbReference type="EMBL" id="CEM28762.1"/>
    </source>
</evidence>
<sequence>MARFNHKTTYQTSIGQSPHEVLFGTPANHPIKLLNDLWADKEFLLQDYVKVLDEVRKQNSDRKALFEAAATAKMRNKLVKDPAKIRQWKKGDYLWIEKGQRRDRRLSKGLSPCYEGPYIIMDVKYSGVLAVRCPGSQQTMTISRRRAKPFLSANLEESKQMEEKYRHPEEDTMDIDVDDDGDRKQTPSEKDGDEVDALTDIEGGIQSARKRKAPAGEAPQRK</sequence>
<dbReference type="VEuPathDB" id="CryptoDB:Cvel_4681"/>